<dbReference type="InterPro" id="IPR032816">
    <property type="entry name" value="VTT_dom"/>
</dbReference>
<organism evidence="7 8">
    <name type="scientific">Methanobrevibacter arboriphilus</name>
    <dbReference type="NCBI Taxonomy" id="39441"/>
    <lineage>
        <taxon>Archaea</taxon>
        <taxon>Methanobacteriati</taxon>
        <taxon>Methanobacteriota</taxon>
        <taxon>Methanomada group</taxon>
        <taxon>Methanobacteria</taxon>
        <taxon>Methanobacteriales</taxon>
        <taxon>Methanobacteriaceae</taxon>
        <taxon>Methanobrevibacter</taxon>
    </lineage>
</organism>
<dbReference type="GeneID" id="66134045"/>
<dbReference type="NCBIfam" id="NF008102">
    <property type="entry name" value="PRK10847.1"/>
    <property type="match status" value="1"/>
</dbReference>
<dbReference type="InterPro" id="IPR058127">
    <property type="entry name" value="DedA"/>
</dbReference>
<evidence type="ECO:0000313" key="8">
    <source>
        <dbReference type="Proteomes" id="UP000658733"/>
    </source>
</evidence>
<evidence type="ECO:0000256" key="2">
    <source>
        <dbReference type="ARBA" id="ARBA00022475"/>
    </source>
</evidence>
<dbReference type="AlphaFoldDB" id="A0A843AI59"/>
<feature type="domain" description="VTT" evidence="6">
    <location>
        <begin position="49"/>
        <end position="174"/>
    </location>
</feature>
<keyword evidence="2" id="KW-1003">Cell membrane</keyword>
<name>A0A843AI59_METAZ</name>
<protein>
    <submittedName>
        <fullName evidence="7">DedA family protein</fullName>
    </submittedName>
</protein>
<dbReference type="GO" id="GO:0005886">
    <property type="term" value="C:plasma membrane"/>
    <property type="evidence" value="ECO:0007669"/>
    <property type="project" value="UniProtKB-SubCell"/>
</dbReference>
<gene>
    <name evidence="7" type="ORF">ISP01_08525</name>
</gene>
<dbReference type="RefSeq" id="WP_054835875.1">
    <property type="nucleotide sequence ID" value="NZ_AP019779.1"/>
</dbReference>
<keyword evidence="4" id="KW-1133">Transmembrane helix</keyword>
<keyword evidence="3" id="KW-0812">Transmembrane</keyword>
<sequence length="214" mass="24346">MDFISQIIHISLNLDTYLVYIVNSFGLWSYVILFLVIFSETGTIVVSFLPGDSLLFVVGALSAKSHLNVVFVIMILSFAAILGDTLNYHIGKFIGPKIFNKQNSKLFSKKHLMEAHDFYEKYGARTIILARFIPIIRAFAPFVAGIGSMPYKKFLSYNIFGGVLWITLIVSIGYLFGNIPIIKDNFSFLIVFIIVISVLPILLKELLRKYRKYR</sequence>
<dbReference type="Proteomes" id="UP000658733">
    <property type="component" value="Unassembled WGS sequence"/>
</dbReference>
<evidence type="ECO:0000256" key="4">
    <source>
        <dbReference type="ARBA" id="ARBA00022989"/>
    </source>
</evidence>
<comment type="caution">
    <text evidence="7">The sequence shown here is derived from an EMBL/GenBank/DDBJ whole genome shotgun (WGS) entry which is preliminary data.</text>
</comment>
<keyword evidence="5" id="KW-0472">Membrane</keyword>
<dbReference type="InterPro" id="IPR032818">
    <property type="entry name" value="DedA-like"/>
</dbReference>
<dbReference type="PANTHER" id="PTHR30353:SF0">
    <property type="entry name" value="TRANSMEMBRANE PROTEIN"/>
    <property type="match status" value="1"/>
</dbReference>
<dbReference type="PANTHER" id="PTHR30353">
    <property type="entry name" value="INNER MEMBRANE PROTEIN DEDA-RELATED"/>
    <property type="match status" value="1"/>
</dbReference>
<dbReference type="Pfam" id="PF09335">
    <property type="entry name" value="VTT_dom"/>
    <property type="match status" value="1"/>
</dbReference>
<accession>A0A843AI59</accession>
<reference evidence="7" key="1">
    <citation type="submission" date="2020-10" db="EMBL/GenBank/DDBJ databases">
        <title>Dehalococcoides mccartyi of a TCE/Cr reducing biochatode.</title>
        <authorList>
            <person name="Matturro B."/>
        </authorList>
    </citation>
    <scope>NUCLEOTIDE SEQUENCE</scope>
    <source>
        <strain evidence="7">Bin4</strain>
    </source>
</reference>
<evidence type="ECO:0000256" key="1">
    <source>
        <dbReference type="ARBA" id="ARBA00004651"/>
    </source>
</evidence>
<evidence type="ECO:0000259" key="6">
    <source>
        <dbReference type="Pfam" id="PF09335"/>
    </source>
</evidence>
<proteinExistence type="predicted"/>
<evidence type="ECO:0000256" key="3">
    <source>
        <dbReference type="ARBA" id="ARBA00022692"/>
    </source>
</evidence>
<dbReference type="EMBL" id="JADIIN010000067">
    <property type="protein sequence ID" value="MBF4469431.1"/>
    <property type="molecule type" value="Genomic_DNA"/>
</dbReference>
<evidence type="ECO:0000256" key="5">
    <source>
        <dbReference type="ARBA" id="ARBA00023136"/>
    </source>
</evidence>
<comment type="subcellular location">
    <subcellularLocation>
        <location evidence="1">Cell membrane</location>
        <topology evidence="1">Multi-pass membrane protein</topology>
    </subcellularLocation>
</comment>
<evidence type="ECO:0000313" key="7">
    <source>
        <dbReference type="EMBL" id="MBF4469431.1"/>
    </source>
</evidence>